<proteinExistence type="predicted"/>
<comment type="caution">
    <text evidence="1">The sequence shown here is derived from an EMBL/GenBank/DDBJ whole genome shotgun (WGS) entry which is preliminary data.</text>
</comment>
<feature type="non-terminal residue" evidence="1">
    <location>
        <position position="25"/>
    </location>
</feature>
<organism evidence="1 2">
    <name type="scientific">Candidatus Hakubella thermalkaliphila</name>
    <dbReference type="NCBI Taxonomy" id="2754717"/>
    <lineage>
        <taxon>Bacteria</taxon>
        <taxon>Bacillati</taxon>
        <taxon>Actinomycetota</taxon>
        <taxon>Actinomycetota incertae sedis</taxon>
        <taxon>Candidatus Hakubellales</taxon>
        <taxon>Candidatus Hakubellaceae</taxon>
        <taxon>Candidatus Hakubella</taxon>
    </lineage>
</organism>
<gene>
    <name evidence="1" type="ORF">HKBW3S03_01004</name>
</gene>
<evidence type="ECO:0000313" key="1">
    <source>
        <dbReference type="EMBL" id="GFP19499.1"/>
    </source>
</evidence>
<sequence>MGALNPNLKEVEEATPMILSSLKLF</sequence>
<dbReference type="AlphaFoldDB" id="A0A6V8NGR8"/>
<accession>A0A6V8NGR8</accession>
<evidence type="ECO:0000313" key="2">
    <source>
        <dbReference type="Proteomes" id="UP000574717"/>
    </source>
</evidence>
<reference evidence="1 2" key="1">
    <citation type="journal article" date="2020" name="Front. Microbiol.">
        <title>Single-cell genomics of novel Actinobacteria with the Wood-Ljungdahl pathway discovered in a serpentinizing system.</title>
        <authorList>
            <person name="Merino N."/>
            <person name="Kawai M."/>
            <person name="Boyd E.S."/>
            <person name="Colman D.R."/>
            <person name="McGlynn S.E."/>
            <person name="Nealson K.H."/>
            <person name="Kurokawa K."/>
            <person name="Hongoh Y."/>
        </authorList>
    </citation>
    <scope>NUCLEOTIDE SEQUENCE [LARGE SCALE GENOMIC DNA]</scope>
    <source>
        <strain evidence="1 2">S03</strain>
    </source>
</reference>
<protein>
    <submittedName>
        <fullName evidence="1">Uncharacterized protein</fullName>
    </submittedName>
</protein>
<dbReference type="Proteomes" id="UP000574717">
    <property type="component" value="Unassembled WGS sequence"/>
</dbReference>
<name>A0A6V8NGR8_9ACTN</name>
<dbReference type="EMBL" id="BLRU01000087">
    <property type="protein sequence ID" value="GFP19499.1"/>
    <property type="molecule type" value="Genomic_DNA"/>
</dbReference>